<evidence type="ECO:0000256" key="10">
    <source>
        <dbReference type="ARBA" id="ARBA00081483"/>
    </source>
</evidence>
<evidence type="ECO:0000313" key="14">
    <source>
        <dbReference type="EMBL" id="CAK9160663.1"/>
    </source>
</evidence>
<accession>A0ABC8T0Q6</accession>
<dbReference type="EMBL" id="CAUOFW020003558">
    <property type="protein sequence ID" value="CAK9160663.1"/>
    <property type="molecule type" value="Genomic_DNA"/>
</dbReference>
<keyword evidence="4" id="KW-0805">Transcription regulation</keyword>
<keyword evidence="6" id="KW-0238">DNA-binding</keyword>
<evidence type="ECO:0000256" key="5">
    <source>
        <dbReference type="ARBA" id="ARBA00023016"/>
    </source>
</evidence>
<dbReference type="InterPro" id="IPR036388">
    <property type="entry name" value="WH-like_DNA-bd_sf"/>
</dbReference>
<dbReference type="InterPro" id="IPR000232">
    <property type="entry name" value="HSF_DNA-bd"/>
</dbReference>
<dbReference type="GO" id="GO:0003677">
    <property type="term" value="F:DNA binding"/>
    <property type="evidence" value="ECO:0007669"/>
    <property type="project" value="UniProtKB-KW"/>
</dbReference>
<dbReference type="InterPro" id="IPR036390">
    <property type="entry name" value="WH_DNA-bd_sf"/>
</dbReference>
<comment type="similarity">
    <text evidence="2 11">Belongs to the HSF family.</text>
</comment>
<dbReference type="Proteomes" id="UP001642360">
    <property type="component" value="Unassembled WGS sequence"/>
</dbReference>
<keyword evidence="3" id="KW-0597">Phosphoprotein</keyword>
<dbReference type="PANTHER" id="PTHR10015:SF334">
    <property type="entry name" value="HEAT STRESS TRANSCRIPTION FACTOR A-6B"/>
    <property type="match status" value="1"/>
</dbReference>
<reference evidence="14 15" key="1">
    <citation type="submission" date="2024-02" db="EMBL/GenBank/DDBJ databases">
        <authorList>
            <person name="Vignale AGUSTIN F."/>
            <person name="Sosa J E."/>
            <person name="Modenutti C."/>
        </authorList>
    </citation>
    <scope>NUCLEOTIDE SEQUENCE [LARGE SCALE GENOMIC DNA]</scope>
</reference>
<evidence type="ECO:0000256" key="6">
    <source>
        <dbReference type="ARBA" id="ARBA00023125"/>
    </source>
</evidence>
<protein>
    <recommendedName>
        <fullName evidence="10">Heat stress transcription factor</fullName>
    </recommendedName>
</protein>
<dbReference type="PRINTS" id="PR00056">
    <property type="entry name" value="HSFDOMAIN"/>
</dbReference>
<keyword evidence="8" id="KW-0539">Nucleus</keyword>
<sequence>MVQGTLAQKGTDGPWKIEYHEFRGPSSSYSGESSSMFIPQPKEGLNETGPPPFLTKTYDLVDDPNTNGIVSWSTGNNSFVVWDPQTFAMNLLPRYFKHNNFSSFVRQLNTYGFRKMEPDRWEFANEGFLRGQRQLLKNIRRRNASSHPQTSHQGLDHCVELGRFGLDSEIDRLRRDKQVLMLELVKLRQQQQSTKDYLKALEERLEGTEMKQRQMTSFLAKAIQNRSFVQKLVQHKDRRKEIGAVIGKKRGRSIDQGPSNVAVSKLGHGREGEFYVKIDDLELKALAMDIQGLEGSGTSMNIEEEYADKEEKHHLGDHRVVDVGFWEDFLNEEIEDELDLLGFEREDIDVLAQQVGFLGSTTI</sequence>
<name>A0ABC8T0Q6_9AQUA</name>
<dbReference type="GO" id="GO:0005634">
    <property type="term" value="C:nucleus"/>
    <property type="evidence" value="ECO:0007669"/>
    <property type="project" value="UniProtKB-SubCell"/>
</dbReference>
<gene>
    <name evidence="14" type="ORF">ILEXP_LOCUS29436</name>
</gene>
<evidence type="ECO:0000256" key="3">
    <source>
        <dbReference type="ARBA" id="ARBA00022553"/>
    </source>
</evidence>
<keyword evidence="15" id="KW-1185">Reference proteome</keyword>
<evidence type="ECO:0000256" key="4">
    <source>
        <dbReference type="ARBA" id="ARBA00023015"/>
    </source>
</evidence>
<evidence type="ECO:0000256" key="9">
    <source>
        <dbReference type="ARBA" id="ARBA00055747"/>
    </source>
</evidence>
<dbReference type="PANTHER" id="PTHR10015">
    <property type="entry name" value="HEAT SHOCK TRANSCRIPTION FACTOR"/>
    <property type="match status" value="1"/>
</dbReference>
<evidence type="ECO:0000259" key="13">
    <source>
        <dbReference type="PROSITE" id="PS00434"/>
    </source>
</evidence>
<dbReference type="PROSITE" id="PS00434">
    <property type="entry name" value="HSF_DOMAIN"/>
    <property type="match status" value="1"/>
</dbReference>
<evidence type="ECO:0000256" key="7">
    <source>
        <dbReference type="ARBA" id="ARBA00023163"/>
    </source>
</evidence>
<keyword evidence="12" id="KW-0175">Coiled coil</keyword>
<evidence type="ECO:0000256" key="1">
    <source>
        <dbReference type="ARBA" id="ARBA00004123"/>
    </source>
</evidence>
<keyword evidence="5" id="KW-0346">Stress response</keyword>
<organism evidence="14 15">
    <name type="scientific">Ilex paraguariensis</name>
    <name type="common">yerba mate</name>
    <dbReference type="NCBI Taxonomy" id="185542"/>
    <lineage>
        <taxon>Eukaryota</taxon>
        <taxon>Viridiplantae</taxon>
        <taxon>Streptophyta</taxon>
        <taxon>Embryophyta</taxon>
        <taxon>Tracheophyta</taxon>
        <taxon>Spermatophyta</taxon>
        <taxon>Magnoliopsida</taxon>
        <taxon>eudicotyledons</taxon>
        <taxon>Gunneridae</taxon>
        <taxon>Pentapetalae</taxon>
        <taxon>asterids</taxon>
        <taxon>campanulids</taxon>
        <taxon>Aquifoliales</taxon>
        <taxon>Aquifoliaceae</taxon>
        <taxon>Ilex</taxon>
    </lineage>
</organism>
<comment type="caution">
    <text evidence="14">The sequence shown here is derived from an EMBL/GenBank/DDBJ whole genome shotgun (WGS) entry which is preliminary data.</text>
</comment>
<feature type="coiled-coil region" evidence="12">
    <location>
        <begin position="170"/>
        <end position="204"/>
    </location>
</feature>
<comment type="subcellular location">
    <subcellularLocation>
        <location evidence="1">Nucleus</location>
    </subcellularLocation>
</comment>
<keyword evidence="7" id="KW-0804">Transcription</keyword>
<evidence type="ECO:0000256" key="2">
    <source>
        <dbReference type="ARBA" id="ARBA00006403"/>
    </source>
</evidence>
<evidence type="ECO:0000256" key="8">
    <source>
        <dbReference type="ARBA" id="ARBA00023242"/>
    </source>
</evidence>
<evidence type="ECO:0000313" key="15">
    <source>
        <dbReference type="Proteomes" id="UP001642360"/>
    </source>
</evidence>
<dbReference type="SUPFAM" id="SSF46785">
    <property type="entry name" value="Winged helix' DNA-binding domain"/>
    <property type="match status" value="1"/>
</dbReference>
<evidence type="ECO:0000256" key="11">
    <source>
        <dbReference type="RuleBase" id="RU004020"/>
    </source>
</evidence>
<proteinExistence type="inferred from homology"/>
<comment type="function">
    <text evidence="9">DNA-binding protein that specifically binds heat shock promoter elements (HSE) and activates transcription.</text>
</comment>
<dbReference type="SMART" id="SM00415">
    <property type="entry name" value="HSF"/>
    <property type="match status" value="1"/>
</dbReference>
<feature type="domain" description="HSF-type DNA-binding" evidence="13">
    <location>
        <begin position="92"/>
        <end position="116"/>
    </location>
</feature>
<dbReference type="Pfam" id="PF00447">
    <property type="entry name" value="HSF_DNA-bind"/>
    <property type="match status" value="1"/>
</dbReference>
<dbReference type="AlphaFoldDB" id="A0ABC8T0Q6"/>
<dbReference type="Gene3D" id="1.10.10.10">
    <property type="entry name" value="Winged helix-like DNA-binding domain superfamily/Winged helix DNA-binding domain"/>
    <property type="match status" value="1"/>
</dbReference>
<dbReference type="FunFam" id="1.10.10.10:FF:000057">
    <property type="entry name" value="Heat shock transcription factor 1"/>
    <property type="match status" value="1"/>
</dbReference>
<evidence type="ECO:0000256" key="12">
    <source>
        <dbReference type="SAM" id="Coils"/>
    </source>
</evidence>